<proteinExistence type="predicted"/>
<sequence>MRIAIDSEAILFAFSGARAELEDILRPSILAINEKIIDDYSSKVLKDGAGLGKDWLTRLFSTPSRFRLISTEEMQTYELDHSDVDQSYVAAAFFNGHYLISPNKNQSLIEKAKDYGIQINDTKSPLEIDNMPGNAIIFNALLNSKTTYRHAIIRHFFAKEKNILIYDRYIKNSSLCLFENILKYCHKNADITIISDFDRSASSPITADAAQKRIKKIRPHANVKCYYPDLKNCVDTHDRHIHLGHRLQISFSSGTDCFGLHPKWSNSECEISVHYLSKSSAVRDYYALTSLTSRKPIIIKAYSKI</sequence>
<gene>
    <name evidence="1" type="ORF">SAMN05216598_4654</name>
</gene>
<accession>A0A1H1YVH5</accession>
<dbReference type="EMBL" id="LT629777">
    <property type="protein sequence ID" value="SDT25410.1"/>
    <property type="molecule type" value="Genomic_DNA"/>
</dbReference>
<dbReference type="Proteomes" id="UP000199524">
    <property type="component" value="Chromosome I"/>
</dbReference>
<reference evidence="2" key="1">
    <citation type="submission" date="2016-10" db="EMBL/GenBank/DDBJ databases">
        <authorList>
            <person name="Varghese N."/>
            <person name="Submissions S."/>
        </authorList>
    </citation>
    <scope>NUCLEOTIDE SEQUENCE [LARGE SCALE GENOMIC DNA]</scope>
    <source>
        <strain evidence="2">ATCC 23835</strain>
    </source>
</reference>
<evidence type="ECO:0000313" key="1">
    <source>
        <dbReference type="EMBL" id="SDT25410.1"/>
    </source>
</evidence>
<dbReference type="GeneID" id="300210712"/>
<dbReference type="AlphaFoldDB" id="A0A1H1YVH5"/>
<dbReference type="RefSeq" id="WP_157696405.1">
    <property type="nucleotide sequence ID" value="NZ_LT629777.1"/>
</dbReference>
<protein>
    <submittedName>
        <fullName evidence="1">Uncharacterized protein</fullName>
    </submittedName>
</protein>
<keyword evidence="2" id="KW-1185">Reference proteome</keyword>
<name>A0A1H1YVH5_9PSED</name>
<evidence type="ECO:0000313" key="2">
    <source>
        <dbReference type="Proteomes" id="UP000199524"/>
    </source>
</evidence>
<organism evidence="1 2">
    <name type="scientific">Pseudomonas asplenii</name>
    <dbReference type="NCBI Taxonomy" id="53407"/>
    <lineage>
        <taxon>Bacteria</taxon>
        <taxon>Pseudomonadati</taxon>
        <taxon>Pseudomonadota</taxon>
        <taxon>Gammaproteobacteria</taxon>
        <taxon>Pseudomonadales</taxon>
        <taxon>Pseudomonadaceae</taxon>
        <taxon>Pseudomonas</taxon>
    </lineage>
</organism>